<comment type="caution">
    <text evidence="2">The sequence shown here is derived from an EMBL/GenBank/DDBJ whole genome shotgun (WGS) entry which is preliminary data.</text>
</comment>
<proteinExistence type="predicted"/>
<evidence type="ECO:0000313" key="3">
    <source>
        <dbReference type="Proteomes" id="UP001152561"/>
    </source>
</evidence>
<reference evidence="3" key="1">
    <citation type="journal article" date="2023" name="Proc. Natl. Acad. Sci. U.S.A.">
        <title>Genomic and structural basis for evolution of tropane alkaloid biosynthesis.</title>
        <authorList>
            <person name="Wanga Y.-J."/>
            <person name="Taina T."/>
            <person name="Yua J.-Y."/>
            <person name="Lia J."/>
            <person name="Xua B."/>
            <person name="Chenc J."/>
            <person name="D'Auriad J.C."/>
            <person name="Huanga J.-P."/>
            <person name="Huanga S.-X."/>
        </authorList>
    </citation>
    <scope>NUCLEOTIDE SEQUENCE [LARGE SCALE GENOMIC DNA]</scope>
    <source>
        <strain evidence="3">cv. KIB-2019</strain>
    </source>
</reference>
<gene>
    <name evidence="2" type="ORF">K7X08_014001</name>
</gene>
<feature type="chain" id="PRO_5040346204" evidence="1">
    <location>
        <begin position="24"/>
        <end position="87"/>
    </location>
</feature>
<feature type="signal peptide" evidence="1">
    <location>
        <begin position="1"/>
        <end position="23"/>
    </location>
</feature>
<evidence type="ECO:0000313" key="2">
    <source>
        <dbReference type="EMBL" id="KAJ8539749.1"/>
    </source>
</evidence>
<evidence type="ECO:0000256" key="1">
    <source>
        <dbReference type="SAM" id="SignalP"/>
    </source>
</evidence>
<accession>A0A9Q1LPU7</accession>
<dbReference type="EMBL" id="JAJAGQ010000016">
    <property type="protein sequence ID" value="KAJ8539749.1"/>
    <property type="molecule type" value="Genomic_DNA"/>
</dbReference>
<sequence>MANKLSFCLCVLLVTLTVNSFWSSNIQVMALRELPLKDVQVIEQVVQLRKLSCYSICYSNAECAKPCTLCRQAKPHYSRELRCSKPK</sequence>
<organism evidence="2 3">
    <name type="scientific">Anisodus acutangulus</name>
    <dbReference type="NCBI Taxonomy" id="402998"/>
    <lineage>
        <taxon>Eukaryota</taxon>
        <taxon>Viridiplantae</taxon>
        <taxon>Streptophyta</taxon>
        <taxon>Embryophyta</taxon>
        <taxon>Tracheophyta</taxon>
        <taxon>Spermatophyta</taxon>
        <taxon>Magnoliopsida</taxon>
        <taxon>eudicotyledons</taxon>
        <taxon>Gunneridae</taxon>
        <taxon>Pentapetalae</taxon>
        <taxon>asterids</taxon>
        <taxon>lamiids</taxon>
        <taxon>Solanales</taxon>
        <taxon>Solanaceae</taxon>
        <taxon>Solanoideae</taxon>
        <taxon>Hyoscyameae</taxon>
        <taxon>Anisodus</taxon>
    </lineage>
</organism>
<dbReference type="AlphaFoldDB" id="A0A9Q1LPU7"/>
<keyword evidence="3" id="KW-1185">Reference proteome</keyword>
<dbReference type="Proteomes" id="UP001152561">
    <property type="component" value="Unassembled WGS sequence"/>
</dbReference>
<dbReference type="OrthoDB" id="1304067at2759"/>
<name>A0A9Q1LPU7_9SOLA</name>
<keyword evidence="1" id="KW-0732">Signal</keyword>
<protein>
    <submittedName>
        <fullName evidence="2">Uncharacterized protein</fullName>
    </submittedName>
</protein>